<dbReference type="Proteomes" id="UP000694404">
    <property type="component" value="Unplaced"/>
</dbReference>
<dbReference type="GO" id="GO:0030837">
    <property type="term" value="P:negative regulation of actin filament polymerization"/>
    <property type="evidence" value="ECO:0007669"/>
    <property type="project" value="InterPro"/>
</dbReference>
<feature type="compositionally biased region" description="Low complexity" evidence="2">
    <location>
        <begin position="1"/>
        <end position="16"/>
    </location>
</feature>
<organism evidence="3 4">
    <name type="scientific">Chelonoidis abingdonii</name>
    <name type="common">Abingdon island giant tortoise</name>
    <name type="synonym">Testudo abingdonii</name>
    <dbReference type="NCBI Taxonomy" id="106734"/>
    <lineage>
        <taxon>Eukaryota</taxon>
        <taxon>Metazoa</taxon>
        <taxon>Chordata</taxon>
        <taxon>Craniata</taxon>
        <taxon>Vertebrata</taxon>
        <taxon>Euteleostomi</taxon>
        <taxon>Archelosauria</taxon>
        <taxon>Testudinata</taxon>
        <taxon>Testudines</taxon>
        <taxon>Cryptodira</taxon>
        <taxon>Durocryptodira</taxon>
        <taxon>Testudinoidea</taxon>
        <taxon>Testudinidae</taxon>
        <taxon>Chelonoidis</taxon>
    </lineage>
</organism>
<dbReference type="GO" id="GO:0033147">
    <property type="term" value="P:negative regulation of intracellular estrogen receptor signaling pathway"/>
    <property type="evidence" value="ECO:0007669"/>
    <property type="project" value="TreeGrafter"/>
</dbReference>
<protein>
    <submittedName>
        <fullName evidence="3">Uncharacterized protein</fullName>
    </submittedName>
</protein>
<dbReference type="InterPro" id="IPR036770">
    <property type="entry name" value="Ankyrin_rpt-contain_sf"/>
</dbReference>
<dbReference type="PROSITE" id="PS50088">
    <property type="entry name" value="ANK_REPEAT"/>
    <property type="match status" value="1"/>
</dbReference>
<sequence>PGAALPALSPLPTSGTSPPPRGPARPRTPLTTRARRANTMKPVRGPLPGRRRPPGPRRQPPRESLRNPPEQHQDMTLEQGARHFLPKAAGDTPLPVSPQKAAYTLVLQDWLQLSCHREAAPEAVGERLAAYRALSPRLLEFILNMADGNGNTALHYSVSHSNFPMVQRLLETGEGSRRGGPVWGGGS</sequence>
<dbReference type="Gene3D" id="1.25.40.20">
    <property type="entry name" value="Ankyrin repeat-containing domain"/>
    <property type="match status" value="1"/>
</dbReference>
<dbReference type="PANTHER" id="PTHR24168">
    <property type="entry name" value="KN MOTIF AND ANKYRIN REPEAT DOMAIN-CONTAINING"/>
    <property type="match status" value="1"/>
</dbReference>
<keyword evidence="1" id="KW-0040">ANK repeat</keyword>
<dbReference type="GO" id="GO:2000134">
    <property type="term" value="P:negative regulation of G1/S transition of mitotic cell cycle"/>
    <property type="evidence" value="ECO:0007669"/>
    <property type="project" value="TreeGrafter"/>
</dbReference>
<dbReference type="InterPro" id="IPR047184">
    <property type="entry name" value="KANK1-4"/>
</dbReference>
<evidence type="ECO:0000313" key="4">
    <source>
        <dbReference type="Proteomes" id="UP000694404"/>
    </source>
</evidence>
<dbReference type="GO" id="GO:0000122">
    <property type="term" value="P:negative regulation of transcription by RNA polymerase II"/>
    <property type="evidence" value="ECO:0007669"/>
    <property type="project" value="TreeGrafter"/>
</dbReference>
<feature type="compositionally biased region" description="Basic and acidic residues" evidence="2">
    <location>
        <begin position="60"/>
        <end position="73"/>
    </location>
</feature>
<dbReference type="Ensembl" id="ENSCABT00000006232.1">
    <property type="protein sequence ID" value="ENSCABP00000005731.1"/>
    <property type="gene ID" value="ENSCABG00000004311.1"/>
</dbReference>
<dbReference type="InterPro" id="IPR002110">
    <property type="entry name" value="Ankyrin_rpt"/>
</dbReference>
<dbReference type="AlphaFoldDB" id="A0A8C0G9M6"/>
<reference evidence="3" key="1">
    <citation type="submission" date="2025-08" db="UniProtKB">
        <authorList>
            <consortium name="Ensembl"/>
        </authorList>
    </citation>
    <scope>IDENTIFICATION</scope>
</reference>
<accession>A0A8C0G9M6</accession>
<dbReference type="GeneTree" id="ENSGT00940000161012"/>
<dbReference type="PROSITE" id="PS50297">
    <property type="entry name" value="ANK_REP_REGION"/>
    <property type="match status" value="1"/>
</dbReference>
<dbReference type="GO" id="GO:0070563">
    <property type="term" value="P:negative regulation of vitamin D receptor signaling pathway"/>
    <property type="evidence" value="ECO:0007669"/>
    <property type="project" value="TreeGrafter"/>
</dbReference>
<proteinExistence type="predicted"/>
<feature type="region of interest" description="Disordered" evidence="2">
    <location>
        <begin position="1"/>
        <end position="73"/>
    </location>
</feature>
<evidence type="ECO:0000256" key="2">
    <source>
        <dbReference type="SAM" id="MobiDB-lite"/>
    </source>
</evidence>
<evidence type="ECO:0000256" key="1">
    <source>
        <dbReference type="PROSITE-ProRule" id="PRU00023"/>
    </source>
</evidence>
<evidence type="ECO:0000313" key="3">
    <source>
        <dbReference type="Ensembl" id="ENSCABP00000005731.1"/>
    </source>
</evidence>
<dbReference type="PANTHER" id="PTHR24168:SF0">
    <property type="entry name" value="KN MOTIF AND ANKYRIN REPEAT DOMAIN-CONTAINING PROTEIN 2"/>
    <property type="match status" value="1"/>
</dbReference>
<keyword evidence="4" id="KW-1185">Reference proteome</keyword>
<reference evidence="3" key="2">
    <citation type="submission" date="2025-09" db="UniProtKB">
        <authorList>
            <consortium name="Ensembl"/>
        </authorList>
    </citation>
    <scope>IDENTIFICATION</scope>
</reference>
<dbReference type="Pfam" id="PF13637">
    <property type="entry name" value="Ank_4"/>
    <property type="match status" value="1"/>
</dbReference>
<feature type="repeat" description="ANK" evidence="1">
    <location>
        <begin position="149"/>
        <end position="173"/>
    </location>
</feature>
<dbReference type="GO" id="GO:0005737">
    <property type="term" value="C:cytoplasm"/>
    <property type="evidence" value="ECO:0007669"/>
    <property type="project" value="TreeGrafter"/>
</dbReference>
<dbReference type="SUPFAM" id="SSF48403">
    <property type="entry name" value="Ankyrin repeat"/>
    <property type="match status" value="1"/>
</dbReference>
<name>A0A8C0G9M6_CHEAB</name>
<dbReference type="GO" id="GO:0008285">
    <property type="term" value="P:negative regulation of cell population proliferation"/>
    <property type="evidence" value="ECO:0007669"/>
    <property type="project" value="TreeGrafter"/>
</dbReference>